<dbReference type="AlphaFoldDB" id="A0A9P8PWZ2"/>
<reference evidence="1" key="1">
    <citation type="journal article" date="2021" name="Open Biol.">
        <title>Shared evolutionary footprints suggest mitochondrial oxidative damage underlies multiple complex I losses in fungi.</title>
        <authorList>
            <person name="Schikora-Tamarit M.A."/>
            <person name="Marcet-Houben M."/>
            <person name="Nosek J."/>
            <person name="Gabaldon T."/>
        </authorList>
    </citation>
    <scope>NUCLEOTIDE SEQUENCE</scope>
    <source>
        <strain evidence="1">CBS2887</strain>
    </source>
</reference>
<keyword evidence="2" id="KW-1185">Reference proteome</keyword>
<dbReference type="EMBL" id="JAEUBG010005022">
    <property type="protein sequence ID" value="KAH3679122.1"/>
    <property type="molecule type" value="Genomic_DNA"/>
</dbReference>
<reference evidence="1" key="2">
    <citation type="submission" date="2021-01" db="EMBL/GenBank/DDBJ databases">
        <authorList>
            <person name="Schikora-Tamarit M.A."/>
        </authorList>
    </citation>
    <scope>NUCLEOTIDE SEQUENCE</scope>
    <source>
        <strain evidence="1">CBS2887</strain>
    </source>
</reference>
<proteinExistence type="predicted"/>
<protein>
    <submittedName>
        <fullName evidence="1">Uncharacterized protein</fullName>
    </submittedName>
</protein>
<evidence type="ECO:0000313" key="2">
    <source>
        <dbReference type="Proteomes" id="UP000774326"/>
    </source>
</evidence>
<comment type="caution">
    <text evidence="1">The sequence shown here is derived from an EMBL/GenBank/DDBJ whole genome shotgun (WGS) entry which is preliminary data.</text>
</comment>
<accession>A0A9P8PWZ2</accession>
<organism evidence="1 2">
    <name type="scientific">Wickerhamomyces pijperi</name>
    <name type="common">Yeast</name>
    <name type="synonym">Pichia pijperi</name>
    <dbReference type="NCBI Taxonomy" id="599730"/>
    <lineage>
        <taxon>Eukaryota</taxon>
        <taxon>Fungi</taxon>
        <taxon>Dikarya</taxon>
        <taxon>Ascomycota</taxon>
        <taxon>Saccharomycotina</taxon>
        <taxon>Saccharomycetes</taxon>
        <taxon>Phaffomycetales</taxon>
        <taxon>Wickerhamomycetaceae</taxon>
        <taxon>Wickerhamomyces</taxon>
    </lineage>
</organism>
<sequence length="105" mass="11534">MNLSPASSSGKLCWNTNSSLNLFTTRTSLPRKRTRWYLVNAKAWNCAPISSSPLCGSSELIKNFKSPRFFLPGTFTAEISPNTIPKSINQPIVGCATLEVNLTQL</sequence>
<name>A0A9P8PWZ2_WICPI</name>
<gene>
    <name evidence="1" type="ORF">WICPIJ_008730</name>
</gene>
<evidence type="ECO:0000313" key="1">
    <source>
        <dbReference type="EMBL" id="KAH3679122.1"/>
    </source>
</evidence>
<dbReference type="Proteomes" id="UP000774326">
    <property type="component" value="Unassembled WGS sequence"/>
</dbReference>